<dbReference type="PANTHER" id="PTHR46539">
    <property type="entry name" value="E3 UBIQUITIN-PROTEIN LIGASE ATL42"/>
    <property type="match status" value="1"/>
</dbReference>
<evidence type="ECO:0000256" key="6">
    <source>
        <dbReference type="ARBA" id="ARBA00022989"/>
    </source>
</evidence>
<keyword evidence="4 8" id="KW-0863">Zinc-finger</keyword>
<comment type="subcellular location">
    <subcellularLocation>
        <location evidence="1">Membrane</location>
    </subcellularLocation>
</comment>
<feature type="region of interest" description="Disordered" evidence="9">
    <location>
        <begin position="162"/>
        <end position="182"/>
    </location>
</feature>
<dbReference type="InterPro" id="IPR001841">
    <property type="entry name" value="Znf_RING"/>
</dbReference>
<keyword evidence="3" id="KW-0479">Metal-binding</keyword>
<dbReference type="OrthoDB" id="289886at2759"/>
<evidence type="ECO:0000256" key="7">
    <source>
        <dbReference type="ARBA" id="ARBA00023136"/>
    </source>
</evidence>
<comment type="caution">
    <text evidence="12">The sequence shown here is derived from an EMBL/GenBank/DDBJ whole genome shotgun (WGS) entry which is preliminary data.</text>
</comment>
<name>A0A8J8NQ66_HALGN</name>
<keyword evidence="7" id="KW-0472">Membrane</keyword>
<keyword evidence="6" id="KW-1133">Transmembrane helix</keyword>
<feature type="compositionally biased region" description="Low complexity" evidence="9">
    <location>
        <begin position="169"/>
        <end position="182"/>
    </location>
</feature>
<reference evidence="12" key="1">
    <citation type="submission" date="2019-06" db="EMBL/GenBank/DDBJ databases">
        <authorList>
            <person name="Zheng W."/>
        </authorList>
    </citation>
    <scope>NUCLEOTIDE SEQUENCE</scope>
    <source>
        <strain evidence="12">QDHG01</strain>
    </source>
</reference>
<evidence type="ECO:0000256" key="8">
    <source>
        <dbReference type="PROSITE-ProRule" id="PRU00175"/>
    </source>
</evidence>
<evidence type="ECO:0000256" key="1">
    <source>
        <dbReference type="ARBA" id="ARBA00004370"/>
    </source>
</evidence>
<keyword evidence="5" id="KW-0862">Zinc</keyword>
<dbReference type="GO" id="GO:0016020">
    <property type="term" value="C:membrane"/>
    <property type="evidence" value="ECO:0007669"/>
    <property type="project" value="UniProtKB-SubCell"/>
</dbReference>
<dbReference type="GO" id="GO:0008270">
    <property type="term" value="F:zinc ion binding"/>
    <property type="evidence" value="ECO:0007669"/>
    <property type="project" value="UniProtKB-KW"/>
</dbReference>
<organism evidence="12 13">
    <name type="scientific">Halteria grandinella</name>
    <dbReference type="NCBI Taxonomy" id="5974"/>
    <lineage>
        <taxon>Eukaryota</taxon>
        <taxon>Sar</taxon>
        <taxon>Alveolata</taxon>
        <taxon>Ciliophora</taxon>
        <taxon>Intramacronucleata</taxon>
        <taxon>Spirotrichea</taxon>
        <taxon>Stichotrichia</taxon>
        <taxon>Sporadotrichida</taxon>
        <taxon>Halteriidae</taxon>
        <taxon>Halteria</taxon>
    </lineage>
</organism>
<evidence type="ECO:0000256" key="3">
    <source>
        <dbReference type="ARBA" id="ARBA00022723"/>
    </source>
</evidence>
<keyword evidence="13" id="KW-1185">Reference proteome</keyword>
<evidence type="ECO:0000256" key="10">
    <source>
        <dbReference type="SAM" id="SignalP"/>
    </source>
</evidence>
<dbReference type="EMBL" id="RRYP01010501">
    <property type="protein sequence ID" value="TNV78339.1"/>
    <property type="molecule type" value="Genomic_DNA"/>
</dbReference>
<protein>
    <recommendedName>
        <fullName evidence="11">RING-type domain-containing protein</fullName>
    </recommendedName>
</protein>
<keyword evidence="2" id="KW-0812">Transmembrane</keyword>
<evidence type="ECO:0000313" key="13">
    <source>
        <dbReference type="Proteomes" id="UP000785679"/>
    </source>
</evidence>
<proteinExistence type="predicted"/>
<dbReference type="Proteomes" id="UP000785679">
    <property type="component" value="Unassembled WGS sequence"/>
</dbReference>
<keyword evidence="10" id="KW-0732">Signal</keyword>
<dbReference type="InterPro" id="IPR013083">
    <property type="entry name" value="Znf_RING/FYVE/PHD"/>
</dbReference>
<evidence type="ECO:0000259" key="11">
    <source>
        <dbReference type="PROSITE" id="PS50089"/>
    </source>
</evidence>
<dbReference type="SUPFAM" id="SSF57850">
    <property type="entry name" value="RING/U-box"/>
    <property type="match status" value="1"/>
</dbReference>
<evidence type="ECO:0000256" key="5">
    <source>
        <dbReference type="ARBA" id="ARBA00022833"/>
    </source>
</evidence>
<dbReference type="Pfam" id="PF13639">
    <property type="entry name" value="zf-RING_2"/>
    <property type="match status" value="1"/>
</dbReference>
<evidence type="ECO:0000256" key="4">
    <source>
        <dbReference type="ARBA" id="ARBA00022771"/>
    </source>
</evidence>
<dbReference type="AlphaFoldDB" id="A0A8J8NQ66"/>
<feature type="signal peptide" evidence="10">
    <location>
        <begin position="1"/>
        <end position="20"/>
    </location>
</feature>
<gene>
    <name evidence="12" type="ORF">FGO68_gene7774</name>
</gene>
<feature type="chain" id="PRO_5035305614" description="RING-type domain-containing protein" evidence="10">
    <location>
        <begin position="21"/>
        <end position="182"/>
    </location>
</feature>
<evidence type="ECO:0000313" key="12">
    <source>
        <dbReference type="EMBL" id="TNV78339.1"/>
    </source>
</evidence>
<feature type="domain" description="RING-type" evidence="11">
    <location>
        <begin position="96"/>
        <end position="138"/>
    </location>
</feature>
<dbReference type="PROSITE" id="PS50089">
    <property type="entry name" value="ZF_RING_2"/>
    <property type="match status" value="1"/>
</dbReference>
<dbReference type="PANTHER" id="PTHR46539:SF1">
    <property type="entry name" value="E3 UBIQUITIN-PROTEIN LIGASE ATL42"/>
    <property type="match status" value="1"/>
</dbReference>
<dbReference type="Gene3D" id="3.30.40.10">
    <property type="entry name" value="Zinc/RING finger domain, C3HC4 (zinc finger)"/>
    <property type="match status" value="1"/>
</dbReference>
<sequence>MIAILIIICCPLFLVAYGLCGKHNRRAADQEVIKNLNLIPIEDYKLYRQGFHHHTSRDDSEIEQEQLVTRLLSRTDSTVSDDSESLMVEGDGELTCAICLEGFPDGCLVVLLPCKAHTFHQSCIEQWLKVNSVCPECRFEVTKTSLILQKKQIKQAKKKLTKALRKQRSSSTLSRQPSTSIQ</sequence>
<dbReference type="SMART" id="SM00184">
    <property type="entry name" value="RING"/>
    <property type="match status" value="1"/>
</dbReference>
<evidence type="ECO:0000256" key="9">
    <source>
        <dbReference type="SAM" id="MobiDB-lite"/>
    </source>
</evidence>
<evidence type="ECO:0000256" key="2">
    <source>
        <dbReference type="ARBA" id="ARBA00022692"/>
    </source>
</evidence>
<accession>A0A8J8NQ66</accession>